<evidence type="ECO:0000313" key="5">
    <source>
        <dbReference type="EMBL" id="NIH66927.1"/>
    </source>
</evidence>
<dbReference type="GO" id="GO:0008270">
    <property type="term" value="F:zinc ion binding"/>
    <property type="evidence" value="ECO:0007669"/>
    <property type="project" value="InterPro"/>
</dbReference>
<evidence type="ECO:0000313" key="7">
    <source>
        <dbReference type="Proteomes" id="UP000648663"/>
    </source>
</evidence>
<accession>A0A846LH71</accession>
<evidence type="ECO:0000256" key="2">
    <source>
        <dbReference type="SAM" id="MobiDB-lite"/>
    </source>
</evidence>
<name>A0A846LH71_9ACTN</name>
<keyword evidence="7" id="KW-1185">Reference proteome</keyword>
<reference evidence="4" key="4">
    <citation type="submission" date="2024-05" db="EMBL/GenBank/DDBJ databases">
        <authorList>
            <person name="Sun Q."/>
            <person name="Zhou Y."/>
        </authorList>
    </citation>
    <scope>NUCLEOTIDE SEQUENCE</scope>
    <source>
        <strain evidence="4">CGMCC 4.5581</strain>
    </source>
</reference>
<evidence type="ECO:0000313" key="4">
    <source>
        <dbReference type="EMBL" id="GGL50413.1"/>
    </source>
</evidence>
<proteinExistence type="inferred from homology"/>
<dbReference type="CDD" id="cd00085">
    <property type="entry name" value="HNHc"/>
    <property type="match status" value="1"/>
</dbReference>
<dbReference type="Gene3D" id="1.10.30.50">
    <property type="match status" value="1"/>
</dbReference>
<sequence>MIDALIAPPPLSVVAPAATEPAEPHEPLEVGQPLEPLDALGDRICAGAVQLAAATASWLRLVAEFDEREGWGGVGITSCAHWLAWKCALTPGTARQHVRVARALRNLPLTSAAFSAGELSYSKVRALTRVAEPGTEAELVEFARHATASQVERTVRAWRRADDVDSGRVAERRRFSWWIEDDGMVSVQIRMEAEQGAEFLAAIESLAERDARRERAARRRAQAALADGPELAGVQEPEGSVAGGGSRPAGDGDAAPAGGDSSNGGAAAGGTLSPRVPRQHRGVAGDPPAEDPPAEDAVEPLAVTTERRCRAMTQLAAAAADADRRAGDPPRREVVVVVDAAVLADDEAAGRAALEGGPALTPAQARRLACDAAVTAIVTDGPEVLAQGRSRRYATRAQRRALLLRDGGCARPGCEETRPERLHAHHLRHWLHGGRTDVSNLVLLCDVDHGLVHDHDLVLSRREGRLVAVAPDGGRPWSETAERFRGTAGDGLTSLLPHPDLLPAALPSDGERMDLQHAVWALMAHRDLVRRRAA</sequence>
<feature type="compositionally biased region" description="Low complexity" evidence="2">
    <location>
        <begin position="248"/>
        <end position="265"/>
    </location>
</feature>
<organism evidence="5 6">
    <name type="scientific">Modestobacter marinus</name>
    <dbReference type="NCBI Taxonomy" id="477641"/>
    <lineage>
        <taxon>Bacteria</taxon>
        <taxon>Bacillati</taxon>
        <taxon>Actinomycetota</taxon>
        <taxon>Actinomycetes</taxon>
        <taxon>Geodermatophilales</taxon>
        <taxon>Geodermatophilaceae</taxon>
        <taxon>Modestobacter</taxon>
    </lineage>
</organism>
<gene>
    <name evidence="5" type="ORF">FB380_001373</name>
    <name evidence="4" type="ORF">GCM10011589_03440</name>
</gene>
<evidence type="ECO:0000256" key="1">
    <source>
        <dbReference type="ARBA" id="ARBA00023450"/>
    </source>
</evidence>
<dbReference type="EMBL" id="JAAMPA010000001">
    <property type="protein sequence ID" value="NIH66927.1"/>
    <property type="molecule type" value="Genomic_DNA"/>
</dbReference>
<protein>
    <recommendedName>
        <fullName evidence="3">HNH nuclease domain-containing protein</fullName>
    </recommendedName>
</protein>
<comment type="caution">
    <text evidence="5">The sequence shown here is derived from an EMBL/GenBank/DDBJ whole genome shotgun (WGS) entry which is preliminary data.</text>
</comment>
<evidence type="ECO:0000259" key="3">
    <source>
        <dbReference type="SMART" id="SM00507"/>
    </source>
</evidence>
<dbReference type="GO" id="GO:0004519">
    <property type="term" value="F:endonuclease activity"/>
    <property type="evidence" value="ECO:0007669"/>
    <property type="project" value="InterPro"/>
</dbReference>
<dbReference type="RefSeq" id="WP_166754434.1">
    <property type="nucleotide sequence ID" value="NZ_BAABJU010000001.1"/>
</dbReference>
<dbReference type="Proteomes" id="UP000552836">
    <property type="component" value="Unassembled WGS sequence"/>
</dbReference>
<comment type="similarity">
    <text evidence="1">Belongs to the Rv1128c/1148c/1588c/1702c/1945/3466 family.</text>
</comment>
<dbReference type="Pfam" id="PF01844">
    <property type="entry name" value="HNH"/>
    <property type="match status" value="1"/>
</dbReference>
<reference evidence="7" key="2">
    <citation type="journal article" date="2019" name="Int. J. Syst. Evol. Microbiol.">
        <title>The Global Catalogue of Microorganisms (GCM) 10K type strain sequencing project: providing services to taxonomists for standard genome sequencing and annotation.</title>
        <authorList>
            <consortium name="The Broad Institute Genomics Platform"/>
            <consortium name="The Broad Institute Genome Sequencing Center for Infectious Disease"/>
            <person name="Wu L."/>
            <person name="Ma J."/>
        </authorList>
    </citation>
    <scope>NUCLEOTIDE SEQUENCE [LARGE SCALE GENOMIC DNA]</scope>
    <source>
        <strain evidence="7">CGMCC 4.5581</strain>
    </source>
</reference>
<feature type="region of interest" description="Disordered" evidence="2">
    <location>
        <begin position="218"/>
        <end position="296"/>
    </location>
</feature>
<reference evidence="5 6" key="3">
    <citation type="submission" date="2020-02" db="EMBL/GenBank/DDBJ databases">
        <title>Sequencing the genomes of 1000 actinobacteria strains.</title>
        <authorList>
            <person name="Klenk H.-P."/>
        </authorList>
    </citation>
    <scope>NUCLEOTIDE SEQUENCE [LARGE SCALE GENOMIC DNA]</scope>
    <source>
        <strain evidence="5 6">DSM 45201</strain>
    </source>
</reference>
<dbReference type="Proteomes" id="UP000648663">
    <property type="component" value="Unassembled WGS sequence"/>
</dbReference>
<dbReference type="SMART" id="SM00507">
    <property type="entry name" value="HNHc"/>
    <property type="match status" value="1"/>
</dbReference>
<dbReference type="AlphaFoldDB" id="A0A846LH71"/>
<feature type="domain" description="HNH nuclease" evidence="3">
    <location>
        <begin position="397"/>
        <end position="450"/>
    </location>
</feature>
<dbReference type="InterPro" id="IPR003615">
    <property type="entry name" value="HNH_nuc"/>
</dbReference>
<dbReference type="EMBL" id="BMMI01000001">
    <property type="protein sequence ID" value="GGL50413.1"/>
    <property type="molecule type" value="Genomic_DNA"/>
</dbReference>
<dbReference type="InterPro" id="IPR003870">
    <property type="entry name" value="DUF222"/>
</dbReference>
<evidence type="ECO:0000313" key="6">
    <source>
        <dbReference type="Proteomes" id="UP000552836"/>
    </source>
</evidence>
<dbReference type="GO" id="GO:0003676">
    <property type="term" value="F:nucleic acid binding"/>
    <property type="evidence" value="ECO:0007669"/>
    <property type="project" value="InterPro"/>
</dbReference>
<dbReference type="InterPro" id="IPR002711">
    <property type="entry name" value="HNH"/>
</dbReference>
<reference evidence="4" key="1">
    <citation type="journal article" date="2014" name="Int. J. Syst. Evol. Microbiol.">
        <title>Complete genome of a new Firmicutes species belonging to the dominant human colonic microbiota ('Ruminococcus bicirculans') reveals two chromosomes and a selective capacity to utilize plant glucans.</title>
        <authorList>
            <consortium name="NISC Comparative Sequencing Program"/>
            <person name="Wegmann U."/>
            <person name="Louis P."/>
            <person name="Goesmann A."/>
            <person name="Henrissat B."/>
            <person name="Duncan S.H."/>
            <person name="Flint H.J."/>
        </authorList>
    </citation>
    <scope>NUCLEOTIDE SEQUENCE</scope>
    <source>
        <strain evidence="4">CGMCC 4.5581</strain>
    </source>
</reference>
<dbReference type="Pfam" id="PF02720">
    <property type="entry name" value="DUF222"/>
    <property type="match status" value="2"/>
</dbReference>